<dbReference type="EMBL" id="KB320868">
    <property type="protein sequence ID" value="ELW61601.1"/>
    <property type="molecule type" value="Genomic_DNA"/>
</dbReference>
<dbReference type="Proteomes" id="UP000011518">
    <property type="component" value="Unassembled WGS sequence"/>
</dbReference>
<dbReference type="GO" id="GO:0030619">
    <property type="term" value="F:U1 snRNA binding"/>
    <property type="evidence" value="ECO:0007669"/>
    <property type="project" value="TreeGrafter"/>
</dbReference>
<dbReference type="PANTHER" id="PTHR15197">
    <property type="entry name" value="COILIN P80"/>
    <property type="match status" value="1"/>
</dbReference>
<dbReference type="InterPro" id="IPR024822">
    <property type="entry name" value="Coilin"/>
</dbReference>
<evidence type="ECO:0000313" key="2">
    <source>
        <dbReference type="EMBL" id="ELW61601.1"/>
    </source>
</evidence>
<organism evidence="2 3">
    <name type="scientific">Tupaia chinensis</name>
    <name type="common">Chinese tree shrew</name>
    <name type="synonym">Tupaia belangeri chinensis</name>
    <dbReference type="NCBI Taxonomy" id="246437"/>
    <lineage>
        <taxon>Eukaryota</taxon>
        <taxon>Metazoa</taxon>
        <taxon>Chordata</taxon>
        <taxon>Craniata</taxon>
        <taxon>Vertebrata</taxon>
        <taxon>Euteleostomi</taxon>
        <taxon>Mammalia</taxon>
        <taxon>Eutheria</taxon>
        <taxon>Euarchontoglires</taxon>
        <taxon>Scandentia</taxon>
        <taxon>Tupaiidae</taxon>
        <taxon>Tupaia</taxon>
    </lineage>
</organism>
<reference evidence="3" key="2">
    <citation type="journal article" date="2013" name="Nat. Commun.">
        <title>Genome of the Chinese tree shrew.</title>
        <authorList>
            <person name="Fan Y."/>
            <person name="Huang Z.Y."/>
            <person name="Cao C.C."/>
            <person name="Chen C.S."/>
            <person name="Chen Y.X."/>
            <person name="Fan D.D."/>
            <person name="He J."/>
            <person name="Hou H.L."/>
            <person name="Hu L."/>
            <person name="Hu X.T."/>
            <person name="Jiang X.T."/>
            <person name="Lai R."/>
            <person name="Lang Y.S."/>
            <person name="Liang B."/>
            <person name="Liao S.G."/>
            <person name="Mu D."/>
            <person name="Ma Y.Y."/>
            <person name="Niu Y.Y."/>
            <person name="Sun X.Q."/>
            <person name="Xia J.Q."/>
            <person name="Xiao J."/>
            <person name="Xiong Z.Q."/>
            <person name="Xu L."/>
            <person name="Yang L."/>
            <person name="Zhang Y."/>
            <person name="Zhao W."/>
            <person name="Zhao X.D."/>
            <person name="Zheng Y.T."/>
            <person name="Zhou J.M."/>
            <person name="Zhu Y.B."/>
            <person name="Zhang G.J."/>
            <person name="Wang J."/>
            <person name="Yao Y.G."/>
        </authorList>
    </citation>
    <scope>NUCLEOTIDE SEQUENCE [LARGE SCALE GENOMIC DNA]</scope>
</reference>
<name>L9KFV0_TUPCH</name>
<protein>
    <submittedName>
        <fullName evidence="2">Coilin</fullName>
    </submittedName>
</protein>
<accession>L9KFV0</accession>
<dbReference type="AlphaFoldDB" id="L9KFV0"/>
<reference evidence="3" key="1">
    <citation type="submission" date="2012-07" db="EMBL/GenBank/DDBJ databases">
        <title>Genome of the Chinese tree shrew, a rising model animal genetically related to primates.</title>
        <authorList>
            <person name="Zhang G."/>
            <person name="Fan Y."/>
            <person name="Yao Y."/>
            <person name="Huang Z."/>
        </authorList>
    </citation>
    <scope>NUCLEOTIDE SEQUENCE [LARGE SCALE GENOMIC DNA]</scope>
</reference>
<dbReference type="InterPro" id="IPR031722">
    <property type="entry name" value="Coilin_N"/>
</dbReference>
<evidence type="ECO:0000313" key="3">
    <source>
        <dbReference type="Proteomes" id="UP000011518"/>
    </source>
</evidence>
<feature type="domain" description="Coilin N-terminal" evidence="1">
    <location>
        <begin position="7"/>
        <end position="88"/>
    </location>
</feature>
<gene>
    <name evidence="2" type="ORF">TREES_T100015135</name>
</gene>
<sequence length="118" mass="13074">MAASETVRLRLQFDYPPPATPHCTAFWLLVDLNRCRVVTDLISLIRQRFGFSSGALLGLYLEGGLLPPSESARLVRDNDCLSLVWQGLLSQVLCAVSVGKRARHQAFPAALVVRSRRP</sequence>
<dbReference type="STRING" id="246437.L9KFV0"/>
<dbReference type="GO" id="GO:0015030">
    <property type="term" value="C:Cajal body"/>
    <property type="evidence" value="ECO:0007669"/>
    <property type="project" value="TreeGrafter"/>
</dbReference>
<keyword evidence="3" id="KW-1185">Reference proteome</keyword>
<dbReference type="eggNOG" id="ENOG502QVWV">
    <property type="taxonomic scope" value="Eukaryota"/>
</dbReference>
<evidence type="ECO:0000259" key="1">
    <source>
        <dbReference type="Pfam" id="PF15862"/>
    </source>
</evidence>
<dbReference type="InParanoid" id="L9KFV0"/>
<dbReference type="GO" id="GO:0000387">
    <property type="term" value="P:spliceosomal snRNP assembly"/>
    <property type="evidence" value="ECO:0007669"/>
    <property type="project" value="TreeGrafter"/>
</dbReference>
<dbReference type="PANTHER" id="PTHR15197:SF0">
    <property type="entry name" value="COILIN"/>
    <property type="match status" value="1"/>
</dbReference>
<proteinExistence type="predicted"/>
<dbReference type="Pfam" id="PF15862">
    <property type="entry name" value="Coilin_N"/>
    <property type="match status" value="1"/>
</dbReference>
<dbReference type="GO" id="GO:0030620">
    <property type="term" value="F:U2 snRNA binding"/>
    <property type="evidence" value="ECO:0007669"/>
    <property type="project" value="TreeGrafter"/>
</dbReference>